<dbReference type="InterPro" id="IPR036465">
    <property type="entry name" value="vWFA_dom_sf"/>
</dbReference>
<dbReference type="PANTHER" id="PTHR41248:SF1">
    <property type="entry name" value="NORD PROTEIN"/>
    <property type="match status" value="1"/>
</dbReference>
<dbReference type="InterPro" id="IPR025861">
    <property type="entry name" value="CobT_VWA_dom"/>
</dbReference>
<feature type="compositionally biased region" description="Polar residues" evidence="2">
    <location>
        <begin position="260"/>
        <end position="277"/>
    </location>
</feature>
<evidence type="ECO:0000256" key="1">
    <source>
        <dbReference type="NCBIfam" id="TIGR01651"/>
    </source>
</evidence>
<evidence type="ECO:0000256" key="2">
    <source>
        <dbReference type="SAM" id="MobiDB-lite"/>
    </source>
</evidence>
<dbReference type="Gene3D" id="3.40.50.410">
    <property type="entry name" value="von Willebrand factor, type A domain"/>
    <property type="match status" value="1"/>
</dbReference>
<dbReference type="Proteomes" id="UP001216595">
    <property type="component" value="Unassembled WGS sequence"/>
</dbReference>
<dbReference type="PIRSF" id="PIRSF031715">
    <property type="entry name" value="Cob_chel_CobT"/>
    <property type="match status" value="1"/>
</dbReference>
<keyword evidence="5" id="KW-1185">Reference proteome</keyword>
<dbReference type="NCBIfam" id="TIGR01651">
    <property type="entry name" value="CobT"/>
    <property type="match status" value="1"/>
</dbReference>
<dbReference type="PANTHER" id="PTHR41248">
    <property type="entry name" value="NORD PROTEIN"/>
    <property type="match status" value="1"/>
</dbReference>
<proteinExistence type="predicted"/>
<evidence type="ECO:0000313" key="4">
    <source>
        <dbReference type="EMBL" id="MDC7693632.1"/>
    </source>
</evidence>
<comment type="caution">
    <text evidence="4">The sequence shown here is derived from an EMBL/GenBank/DDBJ whole genome shotgun (WGS) entry which is preliminary data.</text>
</comment>
<feature type="region of interest" description="Disordered" evidence="2">
    <location>
        <begin position="206"/>
        <end position="310"/>
    </location>
</feature>
<dbReference type="SMART" id="SM00327">
    <property type="entry name" value="VWA"/>
    <property type="match status" value="1"/>
</dbReference>
<dbReference type="InterPro" id="IPR051928">
    <property type="entry name" value="NorD/CobT"/>
</dbReference>
<dbReference type="Pfam" id="PF06213">
    <property type="entry name" value="CobT"/>
    <property type="match status" value="1"/>
</dbReference>
<protein>
    <recommendedName>
        <fullName evidence="1">Cobaltochelatase subunit CobT</fullName>
        <ecNumber evidence="1">6.6.1.2</ecNumber>
    </recommendedName>
</protein>
<dbReference type="RefSeq" id="WP_272740384.1">
    <property type="nucleotide sequence ID" value="NZ_JAQQKW010000002.1"/>
</dbReference>
<dbReference type="InterPro" id="IPR006538">
    <property type="entry name" value="CobT"/>
</dbReference>
<evidence type="ECO:0000313" key="5">
    <source>
        <dbReference type="Proteomes" id="UP001216595"/>
    </source>
</evidence>
<dbReference type="SUPFAM" id="SSF53300">
    <property type="entry name" value="vWA-like"/>
    <property type="match status" value="1"/>
</dbReference>
<sequence>MAKPVTVLSDPFRKALIHSTRALAEDPELEVVFGPDGPRLDGRKLVLPNPPRDLNARLSATVRGQADRLALKVAHHDAAIHVRARPVDTAGAEAFDVLEEARLEAIGANAMGGVRKNLRAALQSDLDRSGLGRKEEKSELNLADILGLIAREILTGDPVPNEAQRVVNLLRDEIEQKTGQGLNELADLIADQKAFTQKAREVLRALDLTDDSQDAKEEEKNDEGEDEQSEGNDPSAEAEEDAEDQDDSQPQQEEEPNGGDDQSQTGDEDFTQMSGDPQSLAEGSADEVVDGEAAEASQMQTPNAGGERKDYDVFTKAYDEVINAEDLCDPEELERLRGFLNQQLANLSNVVARLANRLQRRLMAQQSRSWNFDLEEGVLDAAKLTRVIIDPSAPLSFKQEKDTEFRDTVVTLLLDNSGSMRGRPIMVAAICADVLARTLERCGVKVEILGFTTKAWKGGQSREQWVREGKPAAPGRLNDLRHIIYKAADNPWRRANKNLGLMMREGLLKENIDGEALQWAYTRLLGRPESRRILMVISDGAPVDDSTLSVNSGHYLENHLRKVIADIEGAGRVELAAIGIGHDVTRYYRRAMTLIDVEQLGGALIEKLAELFDEKTAARR</sequence>
<organism evidence="4 5">
    <name type="scientific">Asticcacaulis currens</name>
    <dbReference type="NCBI Taxonomy" id="2984210"/>
    <lineage>
        <taxon>Bacteria</taxon>
        <taxon>Pseudomonadati</taxon>
        <taxon>Pseudomonadota</taxon>
        <taxon>Alphaproteobacteria</taxon>
        <taxon>Caulobacterales</taxon>
        <taxon>Caulobacteraceae</taxon>
        <taxon>Asticcacaulis</taxon>
    </lineage>
</organism>
<dbReference type="InterPro" id="IPR002035">
    <property type="entry name" value="VWF_A"/>
</dbReference>
<name>A0ABT5IBS6_9CAUL</name>
<dbReference type="GO" id="GO:0051116">
    <property type="term" value="F:cobaltochelatase activity"/>
    <property type="evidence" value="ECO:0007669"/>
    <property type="project" value="UniProtKB-EC"/>
</dbReference>
<feature type="domain" description="VWFA" evidence="3">
    <location>
        <begin position="409"/>
        <end position="620"/>
    </location>
</feature>
<accession>A0ABT5IBS6</accession>
<reference evidence="4 5" key="1">
    <citation type="submission" date="2023-01" db="EMBL/GenBank/DDBJ databases">
        <title>Novel species of the genus Asticcacaulis isolated from rivers.</title>
        <authorList>
            <person name="Lu H."/>
        </authorList>
    </citation>
    <scope>NUCLEOTIDE SEQUENCE [LARGE SCALE GENOMIC DNA]</scope>
    <source>
        <strain evidence="4 5">DXS10W</strain>
    </source>
</reference>
<evidence type="ECO:0000259" key="3">
    <source>
        <dbReference type="PROSITE" id="PS50234"/>
    </source>
</evidence>
<feature type="compositionally biased region" description="Acidic residues" evidence="2">
    <location>
        <begin position="220"/>
        <end position="258"/>
    </location>
</feature>
<feature type="compositionally biased region" description="Acidic residues" evidence="2">
    <location>
        <begin position="284"/>
        <end position="293"/>
    </location>
</feature>
<dbReference type="PROSITE" id="PS50234">
    <property type="entry name" value="VWFA"/>
    <property type="match status" value="1"/>
</dbReference>
<dbReference type="EMBL" id="JAQQKW010000002">
    <property type="protein sequence ID" value="MDC7693632.1"/>
    <property type="molecule type" value="Genomic_DNA"/>
</dbReference>
<dbReference type="CDD" id="cd01454">
    <property type="entry name" value="vWA_norD_type"/>
    <property type="match status" value="1"/>
</dbReference>
<keyword evidence="4" id="KW-0436">Ligase</keyword>
<dbReference type="Pfam" id="PF11775">
    <property type="entry name" value="CobT_C"/>
    <property type="match status" value="1"/>
</dbReference>
<gene>
    <name evidence="4" type="primary">cobT</name>
    <name evidence="4" type="ORF">PQU94_04980</name>
</gene>
<dbReference type="EC" id="6.6.1.2" evidence="1"/>